<evidence type="ECO:0000313" key="3">
    <source>
        <dbReference type="Proteomes" id="UP001642360"/>
    </source>
</evidence>
<gene>
    <name evidence="2" type="ORF">ILEXP_LOCUS273</name>
</gene>
<feature type="region of interest" description="Disordered" evidence="1">
    <location>
        <begin position="1"/>
        <end position="23"/>
    </location>
</feature>
<comment type="caution">
    <text evidence="2">The sequence shown here is derived from an EMBL/GenBank/DDBJ whole genome shotgun (WGS) entry which is preliminary data.</text>
</comment>
<dbReference type="PANTHER" id="PTHR34570">
    <property type="entry name" value="OS03G0593100 PROTEIN"/>
    <property type="match status" value="1"/>
</dbReference>
<protein>
    <submittedName>
        <fullName evidence="2">Uncharacterized protein</fullName>
    </submittedName>
</protein>
<organism evidence="2 3">
    <name type="scientific">Ilex paraguariensis</name>
    <name type="common">yerba mate</name>
    <dbReference type="NCBI Taxonomy" id="185542"/>
    <lineage>
        <taxon>Eukaryota</taxon>
        <taxon>Viridiplantae</taxon>
        <taxon>Streptophyta</taxon>
        <taxon>Embryophyta</taxon>
        <taxon>Tracheophyta</taxon>
        <taxon>Spermatophyta</taxon>
        <taxon>Magnoliopsida</taxon>
        <taxon>eudicotyledons</taxon>
        <taxon>Gunneridae</taxon>
        <taxon>Pentapetalae</taxon>
        <taxon>asterids</taxon>
        <taxon>campanulids</taxon>
        <taxon>Aquifoliales</taxon>
        <taxon>Aquifoliaceae</taxon>
        <taxon>Ilex</taxon>
    </lineage>
</organism>
<evidence type="ECO:0000256" key="1">
    <source>
        <dbReference type="SAM" id="MobiDB-lite"/>
    </source>
</evidence>
<sequence>MPPGAPNDCENAPSMGRQSSVKMPVGSSIALLQERFKQLQRVREQREERELRKFFPEPKRIAPVQQSEPAKLLFRFRHETIFPASSTLQNSVSLGLNPCNQHAEFRAVKASPSRNLRSIDKEIVSTTRSSDNSDVDTSLHL</sequence>
<accession>A0ABC8QPV5</accession>
<reference evidence="2 3" key="1">
    <citation type="submission" date="2024-02" db="EMBL/GenBank/DDBJ databases">
        <authorList>
            <person name="Vignale AGUSTIN F."/>
            <person name="Sosa J E."/>
            <person name="Modenutti C."/>
        </authorList>
    </citation>
    <scope>NUCLEOTIDE SEQUENCE [LARGE SCALE GENOMIC DNA]</scope>
</reference>
<dbReference type="AlphaFoldDB" id="A0ABC8QPV5"/>
<name>A0ABC8QPV5_9AQUA</name>
<proteinExistence type="predicted"/>
<dbReference type="PANTHER" id="PTHR34570:SF20">
    <property type="entry name" value="MYB-CC TYPE TRANSCRIPTION FACTOR LHEQLE-CONTAINING DOMAIN-CONTAINING PROTEIN"/>
    <property type="match status" value="1"/>
</dbReference>
<evidence type="ECO:0000313" key="2">
    <source>
        <dbReference type="EMBL" id="CAK9133365.1"/>
    </source>
</evidence>
<dbReference type="Proteomes" id="UP001642360">
    <property type="component" value="Unassembled WGS sequence"/>
</dbReference>
<keyword evidence="3" id="KW-1185">Reference proteome</keyword>
<dbReference type="EMBL" id="CAUOFW020000003">
    <property type="protein sequence ID" value="CAK9133365.1"/>
    <property type="molecule type" value="Genomic_DNA"/>
</dbReference>